<keyword evidence="3" id="KW-1185">Reference proteome</keyword>
<dbReference type="STRING" id="37927.SA2016_2800"/>
<organism evidence="2 3">
    <name type="scientific">Sinomonas atrocyanea</name>
    <dbReference type="NCBI Taxonomy" id="37927"/>
    <lineage>
        <taxon>Bacteria</taxon>
        <taxon>Bacillati</taxon>
        <taxon>Actinomycetota</taxon>
        <taxon>Actinomycetes</taxon>
        <taxon>Micrococcales</taxon>
        <taxon>Micrococcaceae</taxon>
        <taxon>Sinomonas</taxon>
    </lineage>
</organism>
<feature type="transmembrane region" description="Helical" evidence="1">
    <location>
        <begin position="85"/>
        <end position="107"/>
    </location>
</feature>
<keyword evidence="1" id="KW-0472">Membrane</keyword>
<feature type="transmembrane region" description="Helical" evidence="1">
    <location>
        <begin position="30"/>
        <end position="51"/>
    </location>
</feature>
<dbReference type="Proteomes" id="UP000070134">
    <property type="component" value="Chromosome"/>
</dbReference>
<dbReference type="RefSeq" id="WP_066502576.1">
    <property type="nucleotide sequence ID" value="NZ_BJMO01000005.1"/>
</dbReference>
<evidence type="ECO:0000313" key="3">
    <source>
        <dbReference type="Proteomes" id="UP000070134"/>
    </source>
</evidence>
<protein>
    <submittedName>
        <fullName evidence="2">Uncharacterized protein</fullName>
    </submittedName>
</protein>
<gene>
    <name evidence="2" type="ORF">SA2016_2800</name>
</gene>
<evidence type="ECO:0000256" key="1">
    <source>
        <dbReference type="SAM" id="Phobius"/>
    </source>
</evidence>
<sequence>METSPSVDPVPARPEGAGLLTRLRPYARPVLIAGIVITVVAAVLLVVVMALDAFNATVYSVGGKNISDATDEARSLRDQFLGAKIGAIVALVVGGVALVVSVAVMYATRGLDADDDGDDLGYDELAGE</sequence>
<keyword evidence="1" id="KW-0812">Transmembrane</keyword>
<reference evidence="2 3" key="1">
    <citation type="submission" date="2016-02" db="EMBL/GenBank/DDBJ databases">
        <title>Complete genome of Sinomonas atrocyanea KCTC 3377.</title>
        <authorList>
            <person name="Kim K.M."/>
        </authorList>
    </citation>
    <scope>NUCLEOTIDE SEQUENCE [LARGE SCALE GENOMIC DNA]</scope>
    <source>
        <strain evidence="2 3">KCTC 3377</strain>
    </source>
</reference>
<proteinExistence type="predicted"/>
<name>A0A127A499_9MICC</name>
<dbReference type="EMBL" id="CP014518">
    <property type="protein sequence ID" value="AMM33465.1"/>
    <property type="molecule type" value="Genomic_DNA"/>
</dbReference>
<dbReference type="PATRIC" id="fig|37927.3.peg.2876"/>
<keyword evidence="1" id="KW-1133">Transmembrane helix</keyword>
<dbReference type="KEGG" id="satk:SA2016_2800"/>
<evidence type="ECO:0000313" key="2">
    <source>
        <dbReference type="EMBL" id="AMM33465.1"/>
    </source>
</evidence>
<dbReference type="AlphaFoldDB" id="A0A127A499"/>
<accession>A0A127A499</accession>